<feature type="transmembrane region" description="Helical" evidence="1">
    <location>
        <begin position="7"/>
        <end position="28"/>
    </location>
</feature>
<feature type="transmembrane region" description="Helical" evidence="1">
    <location>
        <begin position="62"/>
        <end position="85"/>
    </location>
</feature>
<organism evidence="2">
    <name type="scientific">Ectopseudomonas mendocina (strain ymp)</name>
    <name type="common">Pseudomonas mendocina</name>
    <dbReference type="NCBI Taxonomy" id="399739"/>
    <lineage>
        <taxon>Bacteria</taxon>
        <taxon>Pseudomonadati</taxon>
        <taxon>Pseudomonadota</taxon>
        <taxon>Gammaproteobacteria</taxon>
        <taxon>Pseudomonadales</taxon>
        <taxon>Pseudomonadaceae</taxon>
        <taxon>Ectopseudomonas</taxon>
    </lineage>
</organism>
<feature type="transmembrane region" description="Helical" evidence="1">
    <location>
        <begin position="35"/>
        <end position="56"/>
    </location>
</feature>
<gene>
    <name evidence="2" type="ordered locus">Pmen_4519</name>
</gene>
<keyword evidence="1" id="KW-0472">Membrane</keyword>
<reference evidence="2" key="1">
    <citation type="submission" date="2007-04" db="EMBL/GenBank/DDBJ databases">
        <title>Complete sequence of Pseudomonas mendocina ymp.</title>
        <authorList>
            <consortium name="US DOE Joint Genome Institute"/>
            <person name="Copeland A."/>
            <person name="Lucas S."/>
            <person name="Lapidus A."/>
            <person name="Barry K."/>
            <person name="Glavina del Rio T."/>
            <person name="Dalin E."/>
            <person name="Tice H."/>
            <person name="Pitluck S."/>
            <person name="Kiss H."/>
            <person name="Brettin T."/>
            <person name="Detter J.C."/>
            <person name="Bruce D."/>
            <person name="Han C."/>
            <person name="Schmutz J."/>
            <person name="Larimer F."/>
            <person name="Land M."/>
            <person name="Hauser L."/>
            <person name="Kyrpides N."/>
            <person name="Mikhailova N."/>
            <person name="Hersman L."/>
            <person name="Dubois J."/>
            <person name="Maurice P."/>
            <person name="Richardson P."/>
        </authorList>
    </citation>
    <scope>NUCLEOTIDE SEQUENCE [LARGE SCALE GENOMIC DNA]</scope>
    <source>
        <strain evidence="2">Ymp</strain>
    </source>
</reference>
<dbReference type="KEGG" id="pmy:Pmen_4519"/>
<keyword evidence="1" id="KW-1133">Transmembrane helix</keyword>
<evidence type="ECO:0000256" key="1">
    <source>
        <dbReference type="SAM" id="Phobius"/>
    </source>
</evidence>
<name>A4Y100_ECTM1</name>
<dbReference type="HOGENOM" id="CLU_623836_0_0_6"/>
<protein>
    <submittedName>
        <fullName evidence="2">Uncharacterized protein</fullName>
    </submittedName>
</protein>
<dbReference type="EMBL" id="CP000680">
    <property type="protein sequence ID" value="ABP87266.1"/>
    <property type="molecule type" value="Genomic_DNA"/>
</dbReference>
<dbReference type="STRING" id="399739.Pmen_4519"/>
<accession>A4Y100</accession>
<evidence type="ECO:0000313" key="2">
    <source>
        <dbReference type="EMBL" id="ABP87266.1"/>
    </source>
</evidence>
<sequence length="439" mass="47699">MMASPDWVRWVSLALVVSSAAVLVPGTIRGWAATALAFGLLCAVLAVLASSHYLLFNWASQWSLALPGLLLGLPLIYLGSIGLLAHRQPRRPLGAALVLAGGVFLLLASDSQQLWPATFYRLQGALLGYPDLVLHSGEDLGEYLPPAGTRLIFKPADQTLSCGLSSDPEPPYASLSYRLDCRNYYWGPAMIAPEQAALDDLPVLHGLANLWWETGPGNFFTLTGVKLFPTAMAEFDLLCPADMDCQAGKQAIMQLLGYERWDDFRALLQSRREQLLNAYEASPAGARNEAIAALADDVRAQLEKRVAAIVAVYAEAQARSLTLSDLAPSYSRPASFSSPRENSAAAWNGLVRSLRQLPVSVPANGTLSGLQNAVLLAAERQDGGVRMVYHTEVGRHAASTLVLFLVPLLWLVLMLAVMLRRCLRPGGGRLVPWRFWRVS</sequence>
<proteinExistence type="predicted"/>
<dbReference type="AlphaFoldDB" id="A4Y100"/>
<feature type="transmembrane region" description="Helical" evidence="1">
    <location>
        <begin position="397"/>
        <end position="419"/>
    </location>
</feature>
<keyword evidence="1" id="KW-0812">Transmembrane</keyword>
<dbReference type="PATRIC" id="fig|399739.8.peg.4583"/>